<feature type="transmembrane region" description="Helical" evidence="5">
    <location>
        <begin position="188"/>
        <end position="211"/>
    </location>
</feature>
<dbReference type="Gene3D" id="1.20.1420.30">
    <property type="entry name" value="NCX, central ion-binding region"/>
    <property type="match status" value="1"/>
</dbReference>
<feature type="transmembrane region" description="Helical" evidence="5">
    <location>
        <begin position="257"/>
        <end position="277"/>
    </location>
</feature>
<dbReference type="InterPro" id="IPR004837">
    <property type="entry name" value="NaCa_Exmemb"/>
</dbReference>
<evidence type="ECO:0000313" key="7">
    <source>
        <dbReference type="EMBL" id="MBA2879879.1"/>
    </source>
</evidence>
<name>A0A7W0C645_9BACT</name>
<feature type="domain" description="Sodium/calcium exchanger membrane region" evidence="6">
    <location>
        <begin position="189"/>
        <end position="329"/>
    </location>
</feature>
<evidence type="ECO:0000259" key="6">
    <source>
        <dbReference type="Pfam" id="PF01699"/>
    </source>
</evidence>
<feature type="domain" description="Sodium/calcium exchanger membrane region" evidence="6">
    <location>
        <begin position="7"/>
        <end position="160"/>
    </location>
</feature>
<dbReference type="GO" id="GO:0006874">
    <property type="term" value="P:intracellular calcium ion homeostasis"/>
    <property type="evidence" value="ECO:0007669"/>
    <property type="project" value="TreeGrafter"/>
</dbReference>
<keyword evidence="4 5" id="KW-0472">Membrane</keyword>
<gene>
    <name evidence="7" type="ORF">HNR65_000186</name>
</gene>
<keyword evidence="2 5" id="KW-0812">Transmembrane</keyword>
<protein>
    <submittedName>
        <fullName evidence="7">Cation:H+ antiporter</fullName>
    </submittedName>
</protein>
<dbReference type="PANTHER" id="PTHR10846:SF8">
    <property type="entry name" value="INNER MEMBRANE PROTEIN YRBG"/>
    <property type="match status" value="1"/>
</dbReference>
<feature type="transmembrane region" description="Helical" evidence="5">
    <location>
        <begin position="110"/>
        <end position="129"/>
    </location>
</feature>
<dbReference type="EMBL" id="JACDUS010000001">
    <property type="protein sequence ID" value="MBA2879879.1"/>
    <property type="molecule type" value="Genomic_DNA"/>
</dbReference>
<feature type="transmembrane region" description="Helical" evidence="5">
    <location>
        <begin position="223"/>
        <end position="245"/>
    </location>
</feature>
<accession>A0A7W0C645</accession>
<dbReference type="InterPro" id="IPR004481">
    <property type="entry name" value="K/Na/Ca-exchanger"/>
</dbReference>
<dbReference type="GO" id="GO:0008273">
    <property type="term" value="F:calcium, potassium:sodium antiporter activity"/>
    <property type="evidence" value="ECO:0007669"/>
    <property type="project" value="TreeGrafter"/>
</dbReference>
<comment type="caution">
    <text evidence="7">The sequence shown here is derived from an EMBL/GenBank/DDBJ whole genome shotgun (WGS) entry which is preliminary data.</text>
</comment>
<keyword evidence="3 5" id="KW-1133">Transmembrane helix</keyword>
<dbReference type="InterPro" id="IPR044880">
    <property type="entry name" value="NCX_ion-bd_dom_sf"/>
</dbReference>
<evidence type="ECO:0000256" key="2">
    <source>
        <dbReference type="ARBA" id="ARBA00022692"/>
    </source>
</evidence>
<feature type="transmembrane region" description="Helical" evidence="5">
    <location>
        <begin position="73"/>
        <end position="98"/>
    </location>
</feature>
<dbReference type="PANTHER" id="PTHR10846">
    <property type="entry name" value="SODIUM/POTASSIUM/CALCIUM EXCHANGER"/>
    <property type="match status" value="1"/>
</dbReference>
<evidence type="ECO:0000256" key="1">
    <source>
        <dbReference type="ARBA" id="ARBA00004141"/>
    </source>
</evidence>
<feature type="transmembrane region" description="Helical" evidence="5">
    <location>
        <begin position="316"/>
        <end position="336"/>
    </location>
</feature>
<organism evidence="7 8">
    <name type="scientific">Desulfosalsimonas propionicica</name>
    <dbReference type="NCBI Taxonomy" id="332175"/>
    <lineage>
        <taxon>Bacteria</taxon>
        <taxon>Pseudomonadati</taxon>
        <taxon>Thermodesulfobacteriota</taxon>
        <taxon>Desulfobacteria</taxon>
        <taxon>Desulfobacterales</taxon>
        <taxon>Desulfosalsimonadaceae</taxon>
        <taxon>Desulfosalsimonas</taxon>
    </lineage>
</organism>
<feature type="transmembrane region" description="Helical" evidence="5">
    <location>
        <begin position="141"/>
        <end position="159"/>
    </location>
</feature>
<evidence type="ECO:0000256" key="5">
    <source>
        <dbReference type="SAM" id="Phobius"/>
    </source>
</evidence>
<dbReference type="AlphaFoldDB" id="A0A7W0C645"/>
<dbReference type="Pfam" id="PF01699">
    <property type="entry name" value="Na_Ca_ex"/>
    <property type="match status" value="2"/>
</dbReference>
<evidence type="ECO:0000256" key="4">
    <source>
        <dbReference type="ARBA" id="ARBA00023136"/>
    </source>
</evidence>
<sequence>MIVIVCIFVILAATAAVWHGSFLLENAAGRLAAHYHLPAVVQGSIIMAVGSSFPELSSTVIATLVHGKFELGVAAVVGSAVFNILVIPGISGLVGRGLEADREMIYKEALFYMISVAVLMLSFALALIYYPVAGSQWEGSITRPLALLPVGFYGLYIFLQHQDTMEYRIQQRENGLHAQKIQGGAGRLWLRLVLGLAFIGIGVEGLVRSVIILGDVFNTPHFFWGLSVIAAATSLPDAFVSIQAARRKDGVVSMANVLGSNTFDLLIAIPVGVLIAGTCIIDFSVAAPAMGLLAVATIALFVMLRTQLRLTQFECILLLVLYAGFLAWMGVEAFFYA</sequence>
<evidence type="ECO:0000313" key="8">
    <source>
        <dbReference type="Proteomes" id="UP000525298"/>
    </source>
</evidence>
<evidence type="ECO:0000256" key="3">
    <source>
        <dbReference type="ARBA" id="ARBA00022989"/>
    </source>
</evidence>
<comment type="subcellular location">
    <subcellularLocation>
        <location evidence="1">Membrane</location>
        <topology evidence="1">Multi-pass membrane protein</topology>
    </subcellularLocation>
</comment>
<dbReference type="GO" id="GO:0005262">
    <property type="term" value="F:calcium channel activity"/>
    <property type="evidence" value="ECO:0007669"/>
    <property type="project" value="TreeGrafter"/>
</dbReference>
<keyword evidence="8" id="KW-1185">Reference proteome</keyword>
<feature type="transmembrane region" description="Helical" evidence="5">
    <location>
        <begin position="283"/>
        <end position="304"/>
    </location>
</feature>
<proteinExistence type="predicted"/>
<dbReference type="GO" id="GO:0005886">
    <property type="term" value="C:plasma membrane"/>
    <property type="evidence" value="ECO:0007669"/>
    <property type="project" value="TreeGrafter"/>
</dbReference>
<dbReference type="RefSeq" id="WP_181549567.1">
    <property type="nucleotide sequence ID" value="NZ_JACDUS010000001.1"/>
</dbReference>
<dbReference type="Proteomes" id="UP000525298">
    <property type="component" value="Unassembled WGS sequence"/>
</dbReference>
<reference evidence="7 8" key="1">
    <citation type="submission" date="2020-07" db="EMBL/GenBank/DDBJ databases">
        <title>Genomic Encyclopedia of Type Strains, Phase IV (KMG-IV): sequencing the most valuable type-strain genomes for metagenomic binning, comparative biology and taxonomic classification.</title>
        <authorList>
            <person name="Goeker M."/>
        </authorList>
    </citation>
    <scope>NUCLEOTIDE SEQUENCE [LARGE SCALE GENOMIC DNA]</scope>
    <source>
        <strain evidence="7 8">DSM 17721</strain>
    </source>
</reference>